<protein>
    <submittedName>
        <fullName evidence="1">Uncharacterized protein</fullName>
    </submittedName>
</protein>
<comment type="caution">
    <text evidence="1">The sequence shown here is derived from an EMBL/GenBank/DDBJ whole genome shotgun (WGS) entry which is preliminary data.</text>
</comment>
<name>A0ABR5G1Z2_9MYCO</name>
<keyword evidence="2" id="KW-1185">Reference proteome</keyword>
<accession>A0ABR5G1Z2</accession>
<gene>
    <name evidence="1" type="ORF">ABW05_24940</name>
</gene>
<dbReference type="Proteomes" id="UP000036499">
    <property type="component" value="Unassembled WGS sequence"/>
</dbReference>
<proteinExistence type="predicted"/>
<sequence>MPANQCPQGHEIRSAADRDGQGYCKRCKADNDKRRRVGKEAALMVVRAFEAAGVRFENDGIPVEPAEAARQLGELWADGYFETTQPH</sequence>
<evidence type="ECO:0000313" key="2">
    <source>
        <dbReference type="Proteomes" id="UP000036499"/>
    </source>
</evidence>
<organism evidence="1 2">
    <name type="scientific">Mycolicibacterium senegalense</name>
    <dbReference type="NCBI Taxonomy" id="1796"/>
    <lineage>
        <taxon>Bacteria</taxon>
        <taxon>Bacillati</taxon>
        <taxon>Actinomycetota</taxon>
        <taxon>Actinomycetes</taxon>
        <taxon>Mycobacteriales</taxon>
        <taxon>Mycobacteriaceae</taxon>
        <taxon>Mycolicibacterium</taxon>
    </lineage>
</organism>
<reference evidence="1 2" key="1">
    <citation type="submission" date="2015-05" db="EMBL/GenBank/DDBJ databases">
        <title>Genome sequence of Mycobacterium senegalense.</title>
        <authorList>
            <person name="Greninger A.L."/>
            <person name="Miller S."/>
        </authorList>
    </citation>
    <scope>NUCLEOTIDE SEQUENCE [LARGE SCALE GENOMIC DNA]</scope>
    <source>
        <strain evidence="1 2">CK2</strain>
    </source>
</reference>
<dbReference type="RefSeq" id="WP_047041051.1">
    <property type="nucleotide sequence ID" value="NZ_LDCO01000063.1"/>
</dbReference>
<dbReference type="EMBL" id="LDPU01000001">
    <property type="protein sequence ID" value="KLO54225.1"/>
    <property type="molecule type" value="Genomic_DNA"/>
</dbReference>
<evidence type="ECO:0000313" key="1">
    <source>
        <dbReference type="EMBL" id="KLO54225.1"/>
    </source>
</evidence>